<dbReference type="InterPro" id="IPR009078">
    <property type="entry name" value="Ferritin-like_SF"/>
</dbReference>
<dbReference type="FunFam" id="1.10.620.20:FF:000002">
    <property type="entry name" value="Stearoyl-[acyl-carrier-protein] 9-desaturase, chloroplastic"/>
    <property type="match status" value="1"/>
</dbReference>
<keyword evidence="6" id="KW-0934">Plastid</keyword>
<keyword evidence="10 16" id="KW-0560">Oxidoreductase</keyword>
<feature type="compositionally biased region" description="Basic residues" evidence="17">
    <location>
        <begin position="23"/>
        <end position="35"/>
    </location>
</feature>
<dbReference type="GO" id="GO:0006633">
    <property type="term" value="P:fatty acid biosynthetic process"/>
    <property type="evidence" value="ECO:0007669"/>
    <property type="project" value="UniProtKB-KW"/>
</dbReference>
<accession>A0A9Q1JM44</accession>
<name>A0A9Q1JM44_9CARY</name>
<keyword evidence="8" id="KW-0276">Fatty acid metabolism</keyword>
<comment type="similarity">
    <text evidence="2 16">Belongs to the fatty acid desaturase type 2 family.</text>
</comment>
<dbReference type="Proteomes" id="UP001153076">
    <property type="component" value="Unassembled WGS sequence"/>
</dbReference>
<dbReference type="PANTHER" id="PTHR31155">
    <property type="entry name" value="ACYL- ACYL-CARRIER-PROTEIN DESATURASE-RELATED"/>
    <property type="match status" value="1"/>
</dbReference>
<dbReference type="Gene3D" id="1.10.620.20">
    <property type="entry name" value="Ribonucleotide Reductase, subunit A"/>
    <property type="match status" value="1"/>
</dbReference>
<sequence>MAMQYKILTHHPLVPSSSSPSSSHHHLLPLRRHNHRTPAISAVETTLTHRQPPPKTSPEKAEIFKSLQGWAKEQMLPLMKPVDECWQPHDFLPDPTQPSDVFLEQVMELRERTVGLPDEYFVVLVGDMVTEDAIPTYQTMLNTLDGVRDETGMDPGPWATWIRAWTAEENRHGDLLRSYMYLSGRVDMLMVERTVQYLIRAGMDSGTDKNGYMGFVYTSFQERATTISHGNTARLAKLGGDPTLARVCGTIAADEKRHEAAYQRVVEMLLEVDPAGSVVAIADMMRRRITMPAGLMHDGRDNRLFAHYSAVAQRLGVYTAGDYADILEYLIRRRRLEKVEGLTADAKEAQEFVCELPHRIRKLPERAEEQAKKKKPNMAQFSWIFNRGVLV</sequence>
<keyword evidence="19" id="KW-1185">Reference proteome</keyword>
<reference evidence="18" key="1">
    <citation type="submission" date="2022-04" db="EMBL/GenBank/DDBJ databases">
        <title>Carnegiea gigantea Genome sequencing and assembly v2.</title>
        <authorList>
            <person name="Copetti D."/>
            <person name="Sanderson M.J."/>
            <person name="Burquez A."/>
            <person name="Wojciechowski M.F."/>
        </authorList>
    </citation>
    <scope>NUCLEOTIDE SEQUENCE</scope>
    <source>
        <strain evidence="18">SGP5-SGP5p</strain>
        <tissue evidence="18">Aerial part</tissue>
    </source>
</reference>
<feature type="binding site" evidence="15">
    <location>
        <position position="169"/>
    </location>
    <ligand>
        <name>Fe cation</name>
        <dbReference type="ChEBI" id="CHEBI:24875"/>
        <label>1</label>
    </ligand>
</feature>
<keyword evidence="7 15" id="KW-0479">Metal-binding</keyword>
<evidence type="ECO:0000256" key="2">
    <source>
        <dbReference type="ARBA" id="ARBA00008749"/>
    </source>
</evidence>
<dbReference type="AlphaFoldDB" id="A0A9Q1JM44"/>
<comment type="cofactor">
    <cofactor evidence="15">
        <name>Fe cation</name>
        <dbReference type="ChEBI" id="CHEBI:24875"/>
    </cofactor>
    <text evidence="15">Binds 2 iron ions per subunit.</text>
</comment>
<evidence type="ECO:0000256" key="5">
    <source>
        <dbReference type="ARBA" id="ARBA00022528"/>
    </source>
</evidence>
<gene>
    <name evidence="18" type="ORF">Cgig2_020712</name>
</gene>
<proteinExistence type="inferred from homology"/>
<dbReference type="PIRSF" id="PIRSF000346">
    <property type="entry name" value="Dlt9_acylACP_des"/>
    <property type="match status" value="1"/>
</dbReference>
<evidence type="ECO:0000256" key="4">
    <source>
        <dbReference type="ARBA" id="ARBA00022516"/>
    </source>
</evidence>
<evidence type="ECO:0000256" key="9">
    <source>
        <dbReference type="ARBA" id="ARBA00022946"/>
    </source>
</evidence>
<comment type="subunit">
    <text evidence="3 16">Homodimer.</text>
</comment>
<keyword evidence="12" id="KW-0443">Lipid metabolism</keyword>
<feature type="binding site" evidence="15">
    <location>
        <position position="255"/>
    </location>
    <ligand>
        <name>Fe cation</name>
        <dbReference type="ChEBI" id="CHEBI:24875"/>
        <label>2</label>
    </ligand>
</feature>
<comment type="caution">
    <text evidence="18">The sequence shown here is derived from an EMBL/GenBank/DDBJ whole genome shotgun (WGS) entry which is preliminary data.</text>
</comment>
<keyword evidence="4 16" id="KW-0444">Lipid biosynthesis</keyword>
<dbReference type="EC" id="1.14.19.-" evidence="16"/>
<evidence type="ECO:0000256" key="17">
    <source>
        <dbReference type="SAM" id="MobiDB-lite"/>
    </source>
</evidence>
<evidence type="ECO:0000256" key="11">
    <source>
        <dbReference type="ARBA" id="ARBA00023004"/>
    </source>
</evidence>
<keyword evidence="5 16" id="KW-0150">Chloroplast</keyword>
<evidence type="ECO:0000256" key="3">
    <source>
        <dbReference type="ARBA" id="ARBA00011738"/>
    </source>
</evidence>
<evidence type="ECO:0000256" key="7">
    <source>
        <dbReference type="ARBA" id="ARBA00022723"/>
    </source>
</evidence>
<evidence type="ECO:0000256" key="12">
    <source>
        <dbReference type="ARBA" id="ARBA00023098"/>
    </source>
</evidence>
<feature type="binding site" evidence="15">
    <location>
        <position position="222"/>
    </location>
    <ligand>
        <name>Fe cation</name>
        <dbReference type="ChEBI" id="CHEBI:24875"/>
        <label>2</label>
    </ligand>
</feature>
<feature type="binding site" evidence="15">
    <location>
        <position position="172"/>
    </location>
    <ligand>
        <name>Fe cation</name>
        <dbReference type="ChEBI" id="CHEBI:24875"/>
        <label>1</label>
    </ligand>
</feature>
<dbReference type="EMBL" id="JAKOGI010001650">
    <property type="protein sequence ID" value="KAJ8424563.1"/>
    <property type="molecule type" value="Genomic_DNA"/>
</dbReference>
<dbReference type="GO" id="GO:0046872">
    <property type="term" value="F:metal ion binding"/>
    <property type="evidence" value="ECO:0007669"/>
    <property type="project" value="UniProtKB-KW"/>
</dbReference>
<dbReference type="SUPFAM" id="SSF47240">
    <property type="entry name" value="Ferritin-like"/>
    <property type="match status" value="1"/>
</dbReference>
<evidence type="ECO:0000256" key="10">
    <source>
        <dbReference type="ARBA" id="ARBA00023002"/>
    </source>
</evidence>
<feature type="binding site" evidence="15">
    <location>
        <position position="131"/>
    </location>
    <ligand>
        <name>Fe cation</name>
        <dbReference type="ChEBI" id="CHEBI:24875"/>
        <label>1</label>
    </ligand>
</feature>
<comment type="function">
    <text evidence="16">Introduction of a cis double bond between carbons of the acyl chain.</text>
</comment>
<dbReference type="InterPro" id="IPR005067">
    <property type="entry name" value="Fatty_acid_desaturase-2"/>
</dbReference>
<evidence type="ECO:0000256" key="6">
    <source>
        <dbReference type="ARBA" id="ARBA00022640"/>
    </source>
</evidence>
<evidence type="ECO:0000256" key="13">
    <source>
        <dbReference type="ARBA" id="ARBA00023160"/>
    </source>
</evidence>
<evidence type="ECO:0000256" key="1">
    <source>
        <dbReference type="ARBA" id="ARBA00004229"/>
    </source>
</evidence>
<comment type="cofactor">
    <cofactor evidence="16">
        <name>Fe(2+)</name>
        <dbReference type="ChEBI" id="CHEBI:29033"/>
    </cofactor>
    <text evidence="16">Binds 2 Fe(2+) ions per subunit.</text>
</comment>
<keyword evidence="13 16" id="KW-0275">Fatty acid biosynthesis</keyword>
<feature type="compositionally biased region" description="Low complexity" evidence="17">
    <location>
        <begin position="10"/>
        <end position="22"/>
    </location>
</feature>
<evidence type="ECO:0000256" key="14">
    <source>
        <dbReference type="ARBA" id="ARBA00037304"/>
    </source>
</evidence>
<feature type="binding site" evidence="15">
    <location>
        <position position="255"/>
    </location>
    <ligand>
        <name>Fe cation</name>
        <dbReference type="ChEBI" id="CHEBI:24875"/>
        <label>1</label>
    </ligand>
</feature>
<dbReference type="CDD" id="cd01050">
    <property type="entry name" value="Acyl_ACP_Desat"/>
    <property type="match status" value="1"/>
</dbReference>
<organism evidence="18 19">
    <name type="scientific">Carnegiea gigantea</name>
    <dbReference type="NCBI Taxonomy" id="171969"/>
    <lineage>
        <taxon>Eukaryota</taxon>
        <taxon>Viridiplantae</taxon>
        <taxon>Streptophyta</taxon>
        <taxon>Embryophyta</taxon>
        <taxon>Tracheophyta</taxon>
        <taxon>Spermatophyta</taxon>
        <taxon>Magnoliopsida</taxon>
        <taxon>eudicotyledons</taxon>
        <taxon>Gunneridae</taxon>
        <taxon>Pentapetalae</taxon>
        <taxon>Caryophyllales</taxon>
        <taxon>Cactineae</taxon>
        <taxon>Cactaceae</taxon>
        <taxon>Cactoideae</taxon>
        <taxon>Echinocereeae</taxon>
        <taxon>Carnegiea</taxon>
    </lineage>
</organism>
<dbReference type="PANTHER" id="PTHR31155:SF31">
    <property type="entry name" value="STEAROYL-[ACYL-CARRIER-PROTEIN] 9-DESATURASE 6, CHLOROPLASTIC"/>
    <property type="match status" value="1"/>
</dbReference>
<keyword evidence="11 15" id="KW-0408">Iron</keyword>
<feature type="binding site" evidence="15">
    <location>
        <position position="258"/>
    </location>
    <ligand>
        <name>Fe cation</name>
        <dbReference type="ChEBI" id="CHEBI:24875"/>
        <label>2</label>
    </ligand>
</feature>
<dbReference type="OrthoDB" id="1924153at2759"/>
<evidence type="ECO:0000256" key="16">
    <source>
        <dbReference type="RuleBase" id="RU000582"/>
    </source>
</evidence>
<protein>
    <recommendedName>
        <fullName evidence="16">Acyl-[acyl-carrier-protein] desaturase</fullName>
        <ecNumber evidence="16">1.14.19.-</ecNumber>
    </recommendedName>
</protein>
<evidence type="ECO:0000313" key="19">
    <source>
        <dbReference type="Proteomes" id="UP001153076"/>
    </source>
</evidence>
<comment type="subcellular location">
    <subcellularLocation>
        <location evidence="1">Plastid</location>
        <location evidence="1">Chloroplast</location>
    </subcellularLocation>
</comment>
<dbReference type="GO" id="GO:0045300">
    <property type="term" value="F:stearoyl-[ACP] desaturase activity"/>
    <property type="evidence" value="ECO:0007669"/>
    <property type="project" value="InterPro"/>
</dbReference>
<dbReference type="InterPro" id="IPR012348">
    <property type="entry name" value="RNR-like"/>
</dbReference>
<comment type="function">
    <text evidence="14">Converts stearoyl-ACP to oleoyl-ACP by introduction of a cis double bond between carbons 9 and 10 of the acyl chain.</text>
</comment>
<keyword evidence="9" id="KW-0809">Transit peptide</keyword>
<dbReference type="InterPro" id="IPR005803">
    <property type="entry name" value="FADS-2_CS"/>
</dbReference>
<feature type="region of interest" description="Disordered" evidence="17">
    <location>
        <begin position="10"/>
        <end position="35"/>
    </location>
</feature>
<dbReference type="PROSITE" id="PS00574">
    <property type="entry name" value="FATTY_ACID_DESATUR_2"/>
    <property type="match status" value="1"/>
</dbReference>
<dbReference type="GO" id="GO:0009570">
    <property type="term" value="C:chloroplast stroma"/>
    <property type="evidence" value="ECO:0007669"/>
    <property type="project" value="TreeGrafter"/>
</dbReference>
<feature type="binding site" evidence="15">
    <location>
        <position position="169"/>
    </location>
    <ligand>
        <name>Fe cation</name>
        <dbReference type="ChEBI" id="CHEBI:24875"/>
        <label>2</label>
    </ligand>
</feature>
<dbReference type="Pfam" id="PF03405">
    <property type="entry name" value="FA_desaturase_2"/>
    <property type="match status" value="1"/>
</dbReference>
<evidence type="ECO:0000256" key="8">
    <source>
        <dbReference type="ARBA" id="ARBA00022832"/>
    </source>
</evidence>
<evidence type="ECO:0000256" key="15">
    <source>
        <dbReference type="PIRSR" id="PIRSR000346-1"/>
    </source>
</evidence>
<evidence type="ECO:0000313" key="18">
    <source>
        <dbReference type="EMBL" id="KAJ8424563.1"/>
    </source>
</evidence>